<gene>
    <name evidence="2" type="ORF">g.39842</name>
</gene>
<sequence length="325" mass="37569">MANVFSLPNELVLKIFSYLDVADISLSVSRVCKLWNILSFDKLLWKSLRLTVHKGMELDYVLSLLPHLPLLKRLTLQWRTDTDCIINSICEYCCDVVEIEMVCCGYVGLNCVQNLSACFKVTNFSIGKCWGTPNKCLNDVQYLEYLTSLNVSHSTLDSKQLRNISDKCTKLENLNIDYVKGISEDDIMYFINPRKIFLKSIILFGDLLSDSIFDSLKDCIVLKLLHISSCRKMSNKCFASIVKFKSLRSLTLRKCTNFTSKALWSFFFESNIVSSLTYLYISSKRIVHHEDVYLWFEDSSHVYNPYLNHFCICILTLDSFNIKKL</sequence>
<evidence type="ECO:0000313" key="2">
    <source>
        <dbReference type="EMBL" id="JAS10912.1"/>
    </source>
</evidence>
<proteinExistence type="predicted"/>
<dbReference type="Gene3D" id="3.80.10.10">
    <property type="entry name" value="Ribonuclease Inhibitor"/>
    <property type="match status" value="1"/>
</dbReference>
<dbReference type="EMBL" id="GEDC01026386">
    <property type="protein sequence ID" value="JAS10912.1"/>
    <property type="molecule type" value="Transcribed_RNA"/>
</dbReference>
<dbReference type="InterPro" id="IPR036047">
    <property type="entry name" value="F-box-like_dom_sf"/>
</dbReference>
<dbReference type="InterPro" id="IPR032675">
    <property type="entry name" value="LRR_dom_sf"/>
</dbReference>
<accession>A0A1B6CBR3</accession>
<dbReference type="SUPFAM" id="SSF81383">
    <property type="entry name" value="F-box domain"/>
    <property type="match status" value="1"/>
</dbReference>
<reference evidence="2" key="1">
    <citation type="submission" date="2015-12" db="EMBL/GenBank/DDBJ databases">
        <title>De novo transcriptome assembly of four potential Pierce s Disease insect vectors from Arizona vineyards.</title>
        <authorList>
            <person name="Tassone E.E."/>
        </authorList>
    </citation>
    <scope>NUCLEOTIDE SEQUENCE</scope>
</reference>
<dbReference type="SUPFAM" id="SSF52047">
    <property type="entry name" value="RNI-like"/>
    <property type="match status" value="1"/>
</dbReference>
<dbReference type="InterPro" id="IPR001810">
    <property type="entry name" value="F-box_dom"/>
</dbReference>
<name>A0A1B6CBR3_9HEMI</name>
<protein>
    <recommendedName>
        <fullName evidence="1">F-box domain-containing protein</fullName>
    </recommendedName>
</protein>
<dbReference type="PROSITE" id="PS50181">
    <property type="entry name" value="FBOX"/>
    <property type="match status" value="1"/>
</dbReference>
<dbReference type="AlphaFoldDB" id="A0A1B6CBR3"/>
<evidence type="ECO:0000259" key="1">
    <source>
        <dbReference type="PROSITE" id="PS50181"/>
    </source>
</evidence>
<dbReference type="Pfam" id="PF12937">
    <property type="entry name" value="F-box-like"/>
    <property type="match status" value="1"/>
</dbReference>
<feature type="domain" description="F-box" evidence="1">
    <location>
        <begin position="1"/>
        <end position="48"/>
    </location>
</feature>
<organism evidence="2">
    <name type="scientific">Clastoptera arizonana</name>
    <name type="common">Arizona spittle bug</name>
    <dbReference type="NCBI Taxonomy" id="38151"/>
    <lineage>
        <taxon>Eukaryota</taxon>
        <taxon>Metazoa</taxon>
        <taxon>Ecdysozoa</taxon>
        <taxon>Arthropoda</taxon>
        <taxon>Hexapoda</taxon>
        <taxon>Insecta</taxon>
        <taxon>Pterygota</taxon>
        <taxon>Neoptera</taxon>
        <taxon>Paraneoptera</taxon>
        <taxon>Hemiptera</taxon>
        <taxon>Auchenorrhyncha</taxon>
        <taxon>Cercopoidea</taxon>
        <taxon>Clastopteridae</taxon>
        <taxon>Clastoptera</taxon>
    </lineage>
</organism>
<dbReference type="SMART" id="SM00256">
    <property type="entry name" value="FBOX"/>
    <property type="match status" value="1"/>
</dbReference>